<organism evidence="3 4">
    <name type="scientific">Haloechinothrix salitolerans</name>
    <dbReference type="NCBI Taxonomy" id="926830"/>
    <lineage>
        <taxon>Bacteria</taxon>
        <taxon>Bacillati</taxon>
        <taxon>Actinomycetota</taxon>
        <taxon>Actinomycetes</taxon>
        <taxon>Pseudonocardiales</taxon>
        <taxon>Pseudonocardiaceae</taxon>
        <taxon>Haloechinothrix</taxon>
    </lineage>
</organism>
<dbReference type="PANTHER" id="PTHR45128:SF2">
    <property type="entry name" value="METHYLTRANSFERASE DOMAIN-CONTAINING PROTEIN"/>
    <property type="match status" value="1"/>
</dbReference>
<evidence type="ECO:0000259" key="2">
    <source>
        <dbReference type="Pfam" id="PF21320"/>
    </source>
</evidence>
<dbReference type="InterPro" id="IPR025714">
    <property type="entry name" value="Methyltranfer_dom"/>
</dbReference>
<comment type="caution">
    <text evidence="3">The sequence shown here is derived from an EMBL/GenBank/DDBJ whole genome shotgun (WGS) entry which is preliminary data.</text>
</comment>
<keyword evidence="3" id="KW-0808">Transferase</keyword>
<keyword evidence="3" id="KW-0489">Methyltransferase</keyword>
<gene>
    <name evidence="3" type="ORF">ACFQGD_02260</name>
</gene>
<dbReference type="EMBL" id="JBHSXX010000001">
    <property type="protein sequence ID" value="MFC6865963.1"/>
    <property type="molecule type" value="Genomic_DNA"/>
</dbReference>
<feature type="domain" description="Methyltransferase" evidence="1">
    <location>
        <begin position="186"/>
        <end position="303"/>
    </location>
</feature>
<dbReference type="Gene3D" id="3.40.50.150">
    <property type="entry name" value="Vaccinia Virus protein VP39"/>
    <property type="match status" value="1"/>
</dbReference>
<dbReference type="InterPro" id="IPR029063">
    <property type="entry name" value="SAM-dependent_MTases_sf"/>
</dbReference>
<dbReference type="GO" id="GO:0008168">
    <property type="term" value="F:methyltransferase activity"/>
    <property type="evidence" value="ECO:0007669"/>
    <property type="project" value="UniProtKB-KW"/>
</dbReference>
<accession>A0ABW2BT09</accession>
<dbReference type="Pfam" id="PF13847">
    <property type="entry name" value="Methyltransf_31"/>
    <property type="match status" value="1"/>
</dbReference>
<name>A0ABW2BT09_9PSEU</name>
<sequence length="365" mass="39403">MTALTDSPTATDPREAFAERLLEDATRSMETLSVYLGIKLGLYRTLGDADGATERDIADRAGIATRYASEWLSQQAAAGYIDCDNPGAEPELRRYRLAEHSAEVLTDPDSPFHVAPLTRMFAGCAGVLPRLLEAYRTGGGVPYEAYGVDIREGIAGVNRPMFLHELADWIAAAPTVEARLRRAPSAKVLDLGCGIGHSSIALAKAFPRTTVVGVDLDEASVAQARDIAAKEGVADRVTFVVGDAAEVQSGEYDLVMMFETLHDMGDPVGALRAARAALADEGAVLIGDERVGDQLTAPADLMERFQFGWSVLHCVAATLAEDPVEVSGTVLRVPTVLRWAREAGYTDADVLDIENDFWRFYLLRS</sequence>
<dbReference type="InterPro" id="IPR048711">
    <property type="entry name" value="WHD_Rv2258c"/>
</dbReference>
<keyword evidence="4" id="KW-1185">Reference proteome</keyword>
<dbReference type="RefSeq" id="WP_345406678.1">
    <property type="nucleotide sequence ID" value="NZ_BAABLA010000123.1"/>
</dbReference>
<proteinExistence type="predicted"/>
<dbReference type="GO" id="GO:0032259">
    <property type="term" value="P:methylation"/>
    <property type="evidence" value="ECO:0007669"/>
    <property type="project" value="UniProtKB-KW"/>
</dbReference>
<dbReference type="PANTHER" id="PTHR45128">
    <property type="entry name" value="METHYLTRANSFERASE TYPE 11"/>
    <property type="match status" value="1"/>
</dbReference>
<evidence type="ECO:0000259" key="1">
    <source>
        <dbReference type="Pfam" id="PF13847"/>
    </source>
</evidence>
<evidence type="ECO:0000313" key="4">
    <source>
        <dbReference type="Proteomes" id="UP001596337"/>
    </source>
</evidence>
<dbReference type="SUPFAM" id="SSF53335">
    <property type="entry name" value="S-adenosyl-L-methionine-dependent methyltransferases"/>
    <property type="match status" value="1"/>
</dbReference>
<dbReference type="Pfam" id="PF21320">
    <property type="entry name" value="WHD_Rv2258c"/>
    <property type="match status" value="1"/>
</dbReference>
<feature type="domain" description="S-adenosylmethionine-dependent methyltransferase Rv2258c-like winged HTH" evidence="2">
    <location>
        <begin position="31"/>
        <end position="106"/>
    </location>
</feature>
<dbReference type="InterPro" id="IPR053173">
    <property type="entry name" value="SAM-binding_MTase"/>
</dbReference>
<evidence type="ECO:0000313" key="3">
    <source>
        <dbReference type="EMBL" id="MFC6865963.1"/>
    </source>
</evidence>
<dbReference type="CDD" id="cd02440">
    <property type="entry name" value="AdoMet_MTases"/>
    <property type="match status" value="1"/>
</dbReference>
<dbReference type="Proteomes" id="UP001596337">
    <property type="component" value="Unassembled WGS sequence"/>
</dbReference>
<dbReference type="EC" id="2.1.-.-" evidence="3"/>
<protein>
    <submittedName>
        <fullName evidence="3">Class I SAM-dependent methyltransferase</fullName>
        <ecNumber evidence="3">2.1.-.-</ecNumber>
    </submittedName>
</protein>
<reference evidence="4" key="1">
    <citation type="journal article" date="2019" name="Int. J. Syst. Evol. Microbiol.">
        <title>The Global Catalogue of Microorganisms (GCM) 10K type strain sequencing project: providing services to taxonomists for standard genome sequencing and annotation.</title>
        <authorList>
            <consortium name="The Broad Institute Genomics Platform"/>
            <consortium name="The Broad Institute Genome Sequencing Center for Infectious Disease"/>
            <person name="Wu L."/>
            <person name="Ma J."/>
        </authorList>
    </citation>
    <scope>NUCLEOTIDE SEQUENCE [LARGE SCALE GENOMIC DNA]</scope>
    <source>
        <strain evidence="4">KCTC 32255</strain>
    </source>
</reference>